<organism evidence="1 2">
    <name type="scientific">Candidatus Barnesiella excrementipullorum</name>
    <dbReference type="NCBI Taxonomy" id="2838479"/>
    <lineage>
        <taxon>Bacteria</taxon>
        <taxon>Pseudomonadati</taxon>
        <taxon>Bacteroidota</taxon>
        <taxon>Bacteroidia</taxon>
        <taxon>Bacteroidales</taxon>
        <taxon>Barnesiellaceae</taxon>
        <taxon>Barnesiella</taxon>
    </lineage>
</organism>
<comment type="caution">
    <text evidence="1">The sequence shown here is derived from an EMBL/GenBank/DDBJ whole genome shotgun (WGS) entry which is preliminary data.</text>
</comment>
<evidence type="ECO:0000313" key="1">
    <source>
        <dbReference type="EMBL" id="HIX45478.1"/>
    </source>
</evidence>
<accession>A0A9D1VRX8</accession>
<reference evidence="1" key="1">
    <citation type="journal article" date="2021" name="PeerJ">
        <title>Extensive microbial diversity within the chicken gut microbiome revealed by metagenomics and culture.</title>
        <authorList>
            <person name="Gilroy R."/>
            <person name="Ravi A."/>
            <person name="Getino M."/>
            <person name="Pursley I."/>
            <person name="Horton D.L."/>
            <person name="Alikhan N.F."/>
            <person name="Baker D."/>
            <person name="Gharbi K."/>
            <person name="Hall N."/>
            <person name="Watson M."/>
            <person name="Adriaenssens E.M."/>
            <person name="Foster-Nyarko E."/>
            <person name="Jarju S."/>
            <person name="Secka A."/>
            <person name="Antonio M."/>
            <person name="Oren A."/>
            <person name="Chaudhuri R.R."/>
            <person name="La Ragione R."/>
            <person name="Hildebrand F."/>
            <person name="Pallen M.J."/>
        </authorList>
    </citation>
    <scope>NUCLEOTIDE SEQUENCE</scope>
    <source>
        <strain evidence="1">ChiHjej12B11-16260</strain>
    </source>
</reference>
<sequence length="302" mass="33348">MKILHNCIAGFLGYYGSLEALLSHYPEGGEAGSFFLNGETSTLWMWNPVTRCWSDTNYASAPDLVGMIIDPATFSPSIIEDKEALYYYVATTAGLYGFPKLPGTMMKIEVSCSQSSIILLHWDGSMWESHVYPISLSPLVFHRFRGVWSNDETYHRNNSYIDVVLYNGQYYRPILYGTFTAVAPGSGQVWEAVDGFSVLATGLQVIEQDGNGALVLSPEMCTLSITDPNGKEIANLSIKKGSGENERYVQQNFTHIVNDTIYTTNISANEISLSEGTVSSLRGVLIKKRFIITADGLKDSPL</sequence>
<dbReference type="EMBL" id="DXFB01000123">
    <property type="protein sequence ID" value="HIX45478.1"/>
    <property type="molecule type" value="Genomic_DNA"/>
</dbReference>
<dbReference type="AlphaFoldDB" id="A0A9D1VRX8"/>
<dbReference type="Proteomes" id="UP000824246">
    <property type="component" value="Unassembled WGS sequence"/>
</dbReference>
<protein>
    <submittedName>
        <fullName evidence="1">Uncharacterized protein</fullName>
    </submittedName>
</protein>
<evidence type="ECO:0000313" key="2">
    <source>
        <dbReference type="Proteomes" id="UP000824246"/>
    </source>
</evidence>
<reference evidence="1" key="2">
    <citation type="submission" date="2021-04" db="EMBL/GenBank/DDBJ databases">
        <authorList>
            <person name="Gilroy R."/>
        </authorList>
    </citation>
    <scope>NUCLEOTIDE SEQUENCE</scope>
    <source>
        <strain evidence="1">ChiHjej12B11-16260</strain>
    </source>
</reference>
<name>A0A9D1VRX8_9BACT</name>
<gene>
    <name evidence="1" type="ORF">H9982_04590</name>
</gene>
<proteinExistence type="predicted"/>